<dbReference type="PANTHER" id="PTHR44688">
    <property type="entry name" value="DNA-BINDING TRANSCRIPTIONAL ACTIVATOR DEVR_DOSR"/>
    <property type="match status" value="1"/>
</dbReference>
<evidence type="ECO:0000256" key="3">
    <source>
        <dbReference type="ARBA" id="ARBA00023163"/>
    </source>
</evidence>
<proteinExistence type="predicted"/>
<evidence type="ECO:0000313" key="6">
    <source>
        <dbReference type="Proteomes" id="UP001141992"/>
    </source>
</evidence>
<dbReference type="InterPro" id="IPR036388">
    <property type="entry name" value="WH-like_DNA-bd_sf"/>
</dbReference>
<dbReference type="EMBL" id="JAPZVI010000004">
    <property type="protein sequence ID" value="MCZ8401537.1"/>
    <property type="molecule type" value="Genomic_DNA"/>
</dbReference>
<keyword evidence="2" id="KW-0238">DNA-binding</keyword>
<dbReference type="CDD" id="cd06170">
    <property type="entry name" value="LuxR_C_like"/>
    <property type="match status" value="1"/>
</dbReference>
<dbReference type="SMART" id="SM00421">
    <property type="entry name" value="HTH_LUXR"/>
    <property type="match status" value="1"/>
</dbReference>
<dbReference type="PANTHER" id="PTHR44688:SF16">
    <property type="entry name" value="DNA-BINDING TRANSCRIPTIONAL ACTIVATOR DEVR_DOSR"/>
    <property type="match status" value="1"/>
</dbReference>
<evidence type="ECO:0000259" key="4">
    <source>
        <dbReference type="PROSITE" id="PS50043"/>
    </source>
</evidence>
<dbReference type="PRINTS" id="PR00038">
    <property type="entry name" value="HTHLUXR"/>
</dbReference>
<dbReference type="InterPro" id="IPR016032">
    <property type="entry name" value="Sig_transdc_resp-reg_C-effctor"/>
</dbReference>
<name>A0A9X3R3M2_ALCXX</name>
<dbReference type="SUPFAM" id="SSF46894">
    <property type="entry name" value="C-terminal effector domain of the bipartite response regulators"/>
    <property type="match status" value="1"/>
</dbReference>
<accession>A0A9X3R3M2</accession>
<keyword evidence="3" id="KW-0804">Transcription</keyword>
<reference evidence="5" key="1">
    <citation type="submission" date="2022-12" db="EMBL/GenBank/DDBJ databases">
        <authorList>
            <person name="Voronina O.L."/>
            <person name="Kunda M.S."/>
            <person name="Ryzhova N."/>
            <person name="Aksenova E.I."/>
        </authorList>
    </citation>
    <scope>NUCLEOTIDE SEQUENCE</scope>
    <source>
        <strain evidence="5">SCCH136:Ach223948</strain>
    </source>
</reference>
<dbReference type="PROSITE" id="PS50043">
    <property type="entry name" value="HTH_LUXR_2"/>
    <property type="match status" value="1"/>
</dbReference>
<evidence type="ECO:0000313" key="5">
    <source>
        <dbReference type="EMBL" id="MCZ8401537.1"/>
    </source>
</evidence>
<keyword evidence="1" id="KW-0805">Transcription regulation</keyword>
<dbReference type="PROSITE" id="PS00622">
    <property type="entry name" value="HTH_LUXR_1"/>
    <property type="match status" value="1"/>
</dbReference>
<feature type="domain" description="HTH luxR-type" evidence="4">
    <location>
        <begin position="8"/>
        <end position="77"/>
    </location>
</feature>
<dbReference type="AlphaFoldDB" id="A0A9X3R3M2"/>
<dbReference type="InterPro" id="IPR000792">
    <property type="entry name" value="Tscrpt_reg_LuxR_C"/>
</dbReference>
<dbReference type="Gene3D" id="1.10.10.10">
    <property type="entry name" value="Winged helix-like DNA-binding domain superfamily/Winged helix DNA-binding domain"/>
    <property type="match status" value="1"/>
</dbReference>
<comment type="caution">
    <text evidence="5">The sequence shown here is derived from an EMBL/GenBank/DDBJ whole genome shotgun (WGS) entry which is preliminary data.</text>
</comment>
<gene>
    <name evidence="5" type="ORF">O9570_08785</name>
</gene>
<evidence type="ECO:0000256" key="1">
    <source>
        <dbReference type="ARBA" id="ARBA00023015"/>
    </source>
</evidence>
<dbReference type="GO" id="GO:0003677">
    <property type="term" value="F:DNA binding"/>
    <property type="evidence" value="ECO:0007669"/>
    <property type="project" value="UniProtKB-KW"/>
</dbReference>
<evidence type="ECO:0000256" key="2">
    <source>
        <dbReference type="ARBA" id="ARBA00023125"/>
    </source>
</evidence>
<sequence length="134" mass="13915">MPVPHPDLPVILATLTPREREIVAYVAAGEPNKVIAIDLAISLRTVEAHRARIFAKLGVRNAMQLACRLCAYARQGLSPVAGCGAPGEGQAPAGPAASAEPARTGAGYAVAATPIDVIISDYSANLINKGFWSK</sequence>
<dbReference type="Proteomes" id="UP001141992">
    <property type="component" value="Unassembled WGS sequence"/>
</dbReference>
<protein>
    <submittedName>
        <fullName evidence="5">Helix-turn-helix transcriptional regulator</fullName>
    </submittedName>
</protein>
<organism evidence="5 6">
    <name type="scientific">Alcaligenes xylosoxydans xylosoxydans</name>
    <name type="common">Achromobacter xylosoxidans</name>
    <dbReference type="NCBI Taxonomy" id="85698"/>
    <lineage>
        <taxon>Bacteria</taxon>
        <taxon>Pseudomonadati</taxon>
        <taxon>Pseudomonadota</taxon>
        <taxon>Betaproteobacteria</taxon>
        <taxon>Burkholderiales</taxon>
        <taxon>Alcaligenaceae</taxon>
        <taxon>Achromobacter</taxon>
    </lineage>
</organism>
<dbReference type="GO" id="GO:0006355">
    <property type="term" value="P:regulation of DNA-templated transcription"/>
    <property type="evidence" value="ECO:0007669"/>
    <property type="project" value="InterPro"/>
</dbReference>
<dbReference type="RefSeq" id="WP_054439287.1">
    <property type="nucleotide sequence ID" value="NZ_CYTI01000009.1"/>
</dbReference>
<dbReference type="Pfam" id="PF00196">
    <property type="entry name" value="GerE"/>
    <property type="match status" value="1"/>
</dbReference>